<evidence type="ECO:0000313" key="3">
    <source>
        <dbReference type="Proteomes" id="UP000270866"/>
    </source>
</evidence>
<protein>
    <submittedName>
        <fullName evidence="2">Uncharacterized protein</fullName>
    </submittedName>
</protein>
<keyword evidence="1" id="KW-0812">Transmembrane</keyword>
<keyword evidence="1" id="KW-1133">Transmembrane helix</keyword>
<evidence type="ECO:0000313" key="2">
    <source>
        <dbReference type="EMBL" id="RKK14678.1"/>
    </source>
</evidence>
<keyword evidence="1" id="KW-0472">Membrane</keyword>
<dbReference type="AlphaFoldDB" id="A0A3L6NAB7"/>
<reference evidence="2 3" key="1">
    <citation type="journal article" date="2018" name="Sci. Rep.">
        <title>Characterisation of pathogen-specific regions and novel effector candidates in Fusarium oxysporum f. sp. cepae.</title>
        <authorList>
            <person name="Armitage A.D."/>
            <person name="Taylor A."/>
            <person name="Sobczyk M.K."/>
            <person name="Baxter L."/>
            <person name="Greenfield B.P."/>
            <person name="Bates H.J."/>
            <person name="Wilson F."/>
            <person name="Jackson A.C."/>
            <person name="Ott S."/>
            <person name="Harrison R.J."/>
            <person name="Clarkson J.P."/>
        </authorList>
    </citation>
    <scope>NUCLEOTIDE SEQUENCE [LARGE SCALE GENOMIC DNA]</scope>
    <source>
        <strain evidence="2 3">FoC_Fus2</strain>
    </source>
</reference>
<feature type="transmembrane region" description="Helical" evidence="1">
    <location>
        <begin position="138"/>
        <end position="165"/>
    </location>
</feature>
<comment type="caution">
    <text evidence="2">The sequence shown here is derived from an EMBL/GenBank/DDBJ whole genome shotgun (WGS) entry which is preliminary data.</text>
</comment>
<dbReference type="EMBL" id="MRCU01000007">
    <property type="protein sequence ID" value="RKK14678.1"/>
    <property type="molecule type" value="Genomic_DNA"/>
</dbReference>
<dbReference type="Proteomes" id="UP000270866">
    <property type="component" value="Chromosome 9"/>
</dbReference>
<feature type="transmembrane region" description="Helical" evidence="1">
    <location>
        <begin position="44"/>
        <end position="64"/>
    </location>
</feature>
<sequence length="222" mass="24832">MPHFSFLGETSTSADTIIQMLNEDDQTQKDEMTKNWRDHKLQELNFVGTLGALLASCLSTTGSWPDVLPNGRNKPWSVRTMWFSGLVFALFSVVIAGVQSMRLHRLSAHPDGLSLIRNSLVRKRQSDNKSRPSWLQVYAWEFSLAFLVLAIFCMVIGLTTLIWAGTEFGPSKPREDGWWDGNSKMAVTFTIVLGFASLILVLSQSALSKTEESNSSARKTQK</sequence>
<feature type="transmembrane region" description="Helical" evidence="1">
    <location>
        <begin position="76"/>
        <end position="98"/>
    </location>
</feature>
<evidence type="ECO:0000256" key="1">
    <source>
        <dbReference type="SAM" id="Phobius"/>
    </source>
</evidence>
<accession>A0A3L6NAB7</accession>
<organism evidence="2 3">
    <name type="scientific">Fusarium oxysporum f. sp. cepae</name>
    <dbReference type="NCBI Taxonomy" id="396571"/>
    <lineage>
        <taxon>Eukaryota</taxon>
        <taxon>Fungi</taxon>
        <taxon>Dikarya</taxon>
        <taxon>Ascomycota</taxon>
        <taxon>Pezizomycotina</taxon>
        <taxon>Sordariomycetes</taxon>
        <taxon>Hypocreomycetidae</taxon>
        <taxon>Hypocreales</taxon>
        <taxon>Nectriaceae</taxon>
        <taxon>Fusarium</taxon>
        <taxon>Fusarium oxysporum species complex</taxon>
    </lineage>
</organism>
<proteinExistence type="predicted"/>
<gene>
    <name evidence="2" type="ORF">BFJ65_g11229</name>
</gene>
<name>A0A3L6NAB7_FUSOX</name>
<feature type="transmembrane region" description="Helical" evidence="1">
    <location>
        <begin position="185"/>
        <end position="203"/>
    </location>
</feature>